<dbReference type="SUPFAM" id="SSF56219">
    <property type="entry name" value="DNase I-like"/>
    <property type="match status" value="1"/>
</dbReference>
<keyword evidence="2" id="KW-0540">Nuclease</keyword>
<evidence type="ECO:0000313" key="2">
    <source>
        <dbReference type="EMBL" id="XBG61219.1"/>
    </source>
</evidence>
<keyword evidence="2" id="KW-0255">Endonuclease</keyword>
<sequence>MTTNYHTIAFYNLENLFDTFDDKFTFDDDFLPKSEKNWTEKRYRKKVRKLGYAISNIGVKTAKIYPAIIGLAEVENKLVIDDLLNSKFLKDKPYNYVHYDSPDERGIDVAMLYDTNVFEVINSEVFPLDLFDEDGSRDYTRDILMVEGKLNDERMYFIINHWPSRRQGTEESEPTRLLASNKALEVISKIKSEDGHAKIIIMGDFNDGPLNKSVKQLVHTEDLFNPMEQLKSFFRGSLSHRRQWNLFDQILFTTNFFEYQKGEHSFSKADIFDKDFLRQYKGKYRGNPFRTFVGKIYKGGYSDHFPVYIHLKRS</sequence>
<dbReference type="PANTHER" id="PTHR42834:SF1">
    <property type="entry name" value="ENDONUCLEASE_EXONUCLEASE_PHOSPHATASE FAMILY PROTEIN (AFU_ORTHOLOGUE AFUA_3G09210)"/>
    <property type="match status" value="1"/>
</dbReference>
<dbReference type="GO" id="GO:0004519">
    <property type="term" value="F:endonuclease activity"/>
    <property type="evidence" value="ECO:0007669"/>
    <property type="project" value="UniProtKB-KW"/>
</dbReference>
<dbReference type="RefSeq" id="WP_347923601.1">
    <property type="nucleotide sequence ID" value="NZ_CP157199.1"/>
</dbReference>
<dbReference type="Pfam" id="PF19580">
    <property type="entry name" value="Exo_endo_phos_3"/>
    <property type="match status" value="1"/>
</dbReference>
<organism evidence="2">
    <name type="scientific">Pontimicrobium sp. SW4</name>
    <dbReference type="NCBI Taxonomy" id="3153519"/>
    <lineage>
        <taxon>Bacteria</taxon>
        <taxon>Pseudomonadati</taxon>
        <taxon>Bacteroidota</taxon>
        <taxon>Flavobacteriia</taxon>
        <taxon>Flavobacteriales</taxon>
        <taxon>Flavobacteriaceae</taxon>
        <taxon>Pontimicrobium</taxon>
    </lineage>
</organism>
<evidence type="ECO:0000259" key="1">
    <source>
        <dbReference type="Pfam" id="PF19580"/>
    </source>
</evidence>
<keyword evidence="2" id="KW-0378">Hydrolase</keyword>
<name>A0AAU7BS96_9FLAO</name>
<dbReference type="InterPro" id="IPR036691">
    <property type="entry name" value="Endo/exonu/phosph_ase_sf"/>
</dbReference>
<reference evidence="2" key="1">
    <citation type="submission" date="2024-05" db="EMBL/GenBank/DDBJ databases">
        <title>Pontimicrobium maritimus sp. nov., isolated form sea water.</title>
        <authorList>
            <person name="Muhammad N."/>
            <person name="Vuong T.Q."/>
            <person name="Han H.L."/>
            <person name="Kim S.-G."/>
        </authorList>
    </citation>
    <scope>NUCLEOTIDE SEQUENCE</scope>
    <source>
        <strain evidence="2">SW4</strain>
    </source>
</reference>
<dbReference type="Gene3D" id="3.60.10.10">
    <property type="entry name" value="Endonuclease/exonuclease/phosphatase"/>
    <property type="match status" value="1"/>
</dbReference>
<proteinExistence type="predicted"/>
<dbReference type="InterPro" id="IPR005135">
    <property type="entry name" value="Endo/exonuclease/phosphatase"/>
</dbReference>
<dbReference type="PANTHER" id="PTHR42834">
    <property type="entry name" value="ENDONUCLEASE/EXONUCLEASE/PHOSPHATASE FAMILY PROTEIN (AFU_ORTHOLOGUE AFUA_3G09210)"/>
    <property type="match status" value="1"/>
</dbReference>
<accession>A0AAU7BS96</accession>
<dbReference type="EMBL" id="CP157199">
    <property type="protein sequence ID" value="XBG61219.1"/>
    <property type="molecule type" value="Genomic_DNA"/>
</dbReference>
<protein>
    <submittedName>
        <fullName evidence="2">Endonuclease</fullName>
    </submittedName>
</protein>
<dbReference type="AlphaFoldDB" id="A0AAU7BS96"/>
<feature type="domain" description="Endonuclease/exonuclease/phosphatase" evidence="1">
    <location>
        <begin position="7"/>
        <end position="313"/>
    </location>
</feature>
<gene>
    <name evidence="2" type="ORF">ABGB03_15300</name>
</gene>